<accession>A0A2P2JA59</accession>
<protein>
    <submittedName>
        <fullName evidence="1">Uncharacterized protein</fullName>
    </submittedName>
</protein>
<evidence type="ECO:0000313" key="1">
    <source>
        <dbReference type="EMBL" id="MBW90362.1"/>
    </source>
</evidence>
<reference evidence="1" key="1">
    <citation type="submission" date="2018-02" db="EMBL/GenBank/DDBJ databases">
        <title>Rhizophora mucronata_Transcriptome.</title>
        <authorList>
            <person name="Meera S.P."/>
            <person name="Sreeshan A."/>
            <person name="Augustine A."/>
        </authorList>
    </citation>
    <scope>NUCLEOTIDE SEQUENCE</scope>
    <source>
        <tissue evidence="1">Leaf</tissue>
    </source>
</reference>
<dbReference type="AlphaFoldDB" id="A0A2P2JA59"/>
<sequence length="66" mass="7518">MAFSSSICRASCIHSALALDAKPANNTNANNRNKISLSQCPHFSLIARSPFYRFPLLCFWRLQRLF</sequence>
<proteinExistence type="predicted"/>
<dbReference type="EMBL" id="GGEC01009879">
    <property type="protein sequence ID" value="MBW90362.1"/>
    <property type="molecule type" value="Transcribed_RNA"/>
</dbReference>
<organism evidence="1">
    <name type="scientific">Rhizophora mucronata</name>
    <name type="common">Asiatic mangrove</name>
    <dbReference type="NCBI Taxonomy" id="61149"/>
    <lineage>
        <taxon>Eukaryota</taxon>
        <taxon>Viridiplantae</taxon>
        <taxon>Streptophyta</taxon>
        <taxon>Embryophyta</taxon>
        <taxon>Tracheophyta</taxon>
        <taxon>Spermatophyta</taxon>
        <taxon>Magnoliopsida</taxon>
        <taxon>eudicotyledons</taxon>
        <taxon>Gunneridae</taxon>
        <taxon>Pentapetalae</taxon>
        <taxon>rosids</taxon>
        <taxon>fabids</taxon>
        <taxon>Malpighiales</taxon>
        <taxon>Rhizophoraceae</taxon>
        <taxon>Rhizophora</taxon>
    </lineage>
</organism>
<name>A0A2P2JA59_RHIMU</name>